<evidence type="ECO:0000313" key="2">
    <source>
        <dbReference type="Proteomes" id="UP000821865"/>
    </source>
</evidence>
<proteinExistence type="predicted"/>
<keyword evidence="2" id="KW-1185">Reference proteome</keyword>
<comment type="caution">
    <text evidence="1">The sequence shown here is derived from an EMBL/GenBank/DDBJ whole genome shotgun (WGS) entry which is preliminary data.</text>
</comment>
<reference evidence="1" key="1">
    <citation type="submission" date="2020-05" db="EMBL/GenBank/DDBJ databases">
        <title>Large-scale comparative analyses of tick genomes elucidate their genetic diversity and vector capacities.</title>
        <authorList>
            <person name="Jia N."/>
            <person name="Wang J."/>
            <person name="Shi W."/>
            <person name="Du L."/>
            <person name="Sun Y."/>
            <person name="Zhan W."/>
            <person name="Jiang J."/>
            <person name="Wang Q."/>
            <person name="Zhang B."/>
            <person name="Ji P."/>
            <person name="Sakyi L.B."/>
            <person name="Cui X."/>
            <person name="Yuan T."/>
            <person name="Jiang B."/>
            <person name="Yang W."/>
            <person name="Lam T.T.-Y."/>
            <person name="Chang Q."/>
            <person name="Ding S."/>
            <person name="Wang X."/>
            <person name="Zhu J."/>
            <person name="Ruan X."/>
            <person name="Zhao L."/>
            <person name="Wei J."/>
            <person name="Que T."/>
            <person name="Du C."/>
            <person name="Cheng J."/>
            <person name="Dai P."/>
            <person name="Han X."/>
            <person name="Huang E."/>
            <person name="Gao Y."/>
            <person name="Liu J."/>
            <person name="Shao H."/>
            <person name="Ye R."/>
            <person name="Li L."/>
            <person name="Wei W."/>
            <person name="Wang X."/>
            <person name="Wang C."/>
            <person name="Yang T."/>
            <person name="Huo Q."/>
            <person name="Li W."/>
            <person name="Guo W."/>
            <person name="Chen H."/>
            <person name="Zhou L."/>
            <person name="Ni X."/>
            <person name="Tian J."/>
            <person name="Zhou Y."/>
            <person name="Sheng Y."/>
            <person name="Liu T."/>
            <person name="Pan Y."/>
            <person name="Xia L."/>
            <person name="Li J."/>
            <person name="Zhao F."/>
            <person name="Cao W."/>
        </authorList>
    </citation>
    <scope>NUCLEOTIDE SEQUENCE</scope>
    <source>
        <strain evidence="1">Dsil-2018</strain>
    </source>
</reference>
<accession>A0ACB8D836</accession>
<gene>
    <name evidence="1" type="ORF">HPB49_021072</name>
</gene>
<protein>
    <submittedName>
        <fullName evidence="1">Uncharacterized protein</fullName>
    </submittedName>
</protein>
<dbReference type="EMBL" id="CM023472">
    <property type="protein sequence ID" value="KAH7960549.1"/>
    <property type="molecule type" value="Genomic_DNA"/>
</dbReference>
<sequence length="142" mass="17263">MVITPSRFAWNKFKDHVHFYVLLGAIPLGLLVTYVNVFIGPPKLAEIPEGYEPAHWEYFDHPIKQFFAKWFMENPQMKYEKKMNILQNEYENVQLREIQTKVETLIRERGDFQAWYYVPYDSKYTKKYQKQTEDQDFYCKTI</sequence>
<name>A0ACB8D836_DERSI</name>
<evidence type="ECO:0000313" key="1">
    <source>
        <dbReference type="EMBL" id="KAH7960549.1"/>
    </source>
</evidence>
<dbReference type="Proteomes" id="UP000821865">
    <property type="component" value="Chromosome 3"/>
</dbReference>
<organism evidence="1 2">
    <name type="scientific">Dermacentor silvarum</name>
    <name type="common">Tick</name>
    <dbReference type="NCBI Taxonomy" id="543639"/>
    <lineage>
        <taxon>Eukaryota</taxon>
        <taxon>Metazoa</taxon>
        <taxon>Ecdysozoa</taxon>
        <taxon>Arthropoda</taxon>
        <taxon>Chelicerata</taxon>
        <taxon>Arachnida</taxon>
        <taxon>Acari</taxon>
        <taxon>Parasitiformes</taxon>
        <taxon>Ixodida</taxon>
        <taxon>Ixodoidea</taxon>
        <taxon>Ixodidae</taxon>
        <taxon>Rhipicephalinae</taxon>
        <taxon>Dermacentor</taxon>
    </lineage>
</organism>